<keyword evidence="1" id="KW-0418">Kinase</keyword>
<dbReference type="Proteomes" id="UP000223709">
    <property type="component" value="Chromosome"/>
</dbReference>
<dbReference type="GO" id="GO:0016301">
    <property type="term" value="F:kinase activity"/>
    <property type="evidence" value="ECO:0007669"/>
    <property type="project" value="UniProtKB-KW"/>
</dbReference>
<dbReference type="RefSeq" id="WP_098924642.1">
    <property type="nucleotide sequence ID" value="NZ_CP023819.1"/>
</dbReference>
<dbReference type="SUPFAM" id="SSF52540">
    <property type="entry name" value="P-loop containing nucleoside triphosphate hydrolases"/>
    <property type="match status" value="1"/>
</dbReference>
<gene>
    <name evidence="1" type="ORF">CRH10_11660</name>
</gene>
<evidence type="ECO:0000313" key="2">
    <source>
        <dbReference type="Proteomes" id="UP000223709"/>
    </source>
</evidence>
<name>A0A291TCJ4_9FIRM</name>
<sequence length="194" mass="21492">MLSTTLSPLVEKLSTLLSAHPAAPVLVALDGRCGSGKTTLAAQLARQFPQSITVHTDDFYLPPASRVANWEQIPCANMDLERLRAQVLTPARAGQALPYRAYSCRAGAYLPEQCFAPQPLVIVEGSYSCHPTLADCYDLKVFVTCSKEEQARRLLAREGERYSGFTARWIPLEEGYFAKFQIEQTVDFILDTTC</sequence>
<dbReference type="PANTHER" id="PTHR10285">
    <property type="entry name" value="URIDINE KINASE"/>
    <property type="match status" value="1"/>
</dbReference>
<accession>A0A291TCJ4</accession>
<protein>
    <submittedName>
        <fullName evidence="1">Uridine kinase</fullName>
    </submittedName>
</protein>
<proteinExistence type="predicted"/>
<dbReference type="Gene3D" id="3.40.50.300">
    <property type="entry name" value="P-loop containing nucleotide triphosphate hydrolases"/>
    <property type="match status" value="1"/>
</dbReference>
<reference evidence="1 2" key="1">
    <citation type="submission" date="2017-10" db="EMBL/GenBank/DDBJ databases">
        <title>Complete Genome Sequence of Faecalibacterium prausnitzii isolated from the gut of healthy adult Indian.</title>
        <authorList>
            <person name="Bag S."/>
            <person name="Ghosh T.S."/>
            <person name="Das B."/>
        </authorList>
    </citation>
    <scope>NUCLEOTIDE SEQUENCE [LARGE SCALE GENOMIC DNA]</scope>
    <source>
        <strain evidence="1 2">Indica</strain>
    </source>
</reference>
<dbReference type="InterPro" id="IPR027417">
    <property type="entry name" value="P-loop_NTPase"/>
</dbReference>
<organism evidence="1 2">
    <name type="scientific">Faecalibacterium prausnitzii</name>
    <dbReference type="NCBI Taxonomy" id="853"/>
    <lineage>
        <taxon>Bacteria</taxon>
        <taxon>Bacillati</taxon>
        <taxon>Bacillota</taxon>
        <taxon>Clostridia</taxon>
        <taxon>Eubacteriales</taxon>
        <taxon>Oscillospiraceae</taxon>
        <taxon>Faecalibacterium</taxon>
    </lineage>
</organism>
<dbReference type="AlphaFoldDB" id="A0A291TCJ4"/>
<evidence type="ECO:0000313" key="1">
    <source>
        <dbReference type="EMBL" id="ATL90897.1"/>
    </source>
</evidence>
<keyword evidence="1" id="KW-0808">Transferase</keyword>
<dbReference type="EMBL" id="CP023819">
    <property type="protein sequence ID" value="ATL90897.1"/>
    <property type="molecule type" value="Genomic_DNA"/>
</dbReference>